<organism evidence="2 3">
    <name type="scientific">Cryobacterium melibiosiphilum</name>
    <dbReference type="NCBI Taxonomy" id="995039"/>
    <lineage>
        <taxon>Bacteria</taxon>
        <taxon>Bacillati</taxon>
        <taxon>Actinomycetota</taxon>
        <taxon>Actinomycetes</taxon>
        <taxon>Micrococcales</taxon>
        <taxon>Microbacteriaceae</taxon>
        <taxon>Cryobacterium</taxon>
    </lineage>
</organism>
<evidence type="ECO:0000313" key="3">
    <source>
        <dbReference type="Proteomes" id="UP000272015"/>
    </source>
</evidence>
<accession>A0A3A5MNX6</accession>
<sequence length="225" mass="24121">MTPVEGTSPDLMPVLSRGKHRTPRSGGCFMEFASYLAGESWSDHPACTHPVLASLARMVNDCTSDTARSQLSPLIPSVIGLKGDDRRVAPVVALRAATAALPVASAERQRALSVGILACERRLAALDESASRQASAQARDAFAQAPDAERWANDFIFSVRSWSRTKFTNHTADSILRVSVQGIAEACINNPDERLNALLTQAIADCDAILRAPTDARVAPVPARF</sequence>
<evidence type="ECO:0000256" key="1">
    <source>
        <dbReference type="SAM" id="MobiDB-lite"/>
    </source>
</evidence>
<evidence type="ECO:0000313" key="2">
    <source>
        <dbReference type="EMBL" id="RJT87214.1"/>
    </source>
</evidence>
<dbReference type="AlphaFoldDB" id="A0A3A5MNX6"/>
<gene>
    <name evidence="2" type="ORF">D6T64_15790</name>
</gene>
<dbReference type="OrthoDB" id="7264945at2"/>
<keyword evidence="3" id="KW-1185">Reference proteome</keyword>
<proteinExistence type="predicted"/>
<feature type="region of interest" description="Disordered" evidence="1">
    <location>
        <begin position="1"/>
        <end position="22"/>
    </location>
</feature>
<dbReference type="RefSeq" id="WP_119975640.1">
    <property type="nucleotide sequence ID" value="NZ_JBHSQA010000008.1"/>
</dbReference>
<name>A0A3A5MNX6_9MICO</name>
<dbReference type="EMBL" id="QZVS01000091">
    <property type="protein sequence ID" value="RJT87214.1"/>
    <property type="molecule type" value="Genomic_DNA"/>
</dbReference>
<protein>
    <submittedName>
        <fullName evidence="2">Uncharacterized protein</fullName>
    </submittedName>
</protein>
<reference evidence="2 3" key="1">
    <citation type="submission" date="2018-09" db="EMBL/GenBank/DDBJ databases">
        <title>Novel species of Cryobacterium.</title>
        <authorList>
            <person name="Liu Q."/>
            <person name="Xin Y.-H."/>
        </authorList>
    </citation>
    <scope>NUCLEOTIDE SEQUENCE [LARGE SCALE GENOMIC DNA]</scope>
    <source>
        <strain evidence="2 3">Hh39</strain>
    </source>
</reference>
<comment type="caution">
    <text evidence="2">The sequence shown here is derived from an EMBL/GenBank/DDBJ whole genome shotgun (WGS) entry which is preliminary data.</text>
</comment>
<dbReference type="Proteomes" id="UP000272015">
    <property type="component" value="Unassembled WGS sequence"/>
</dbReference>